<protein>
    <recommendedName>
        <fullName evidence="4">YitT family protein</fullName>
    </recommendedName>
</protein>
<dbReference type="RefSeq" id="WP_173493653.1">
    <property type="nucleotide sequence ID" value="NZ_CP054056.1"/>
</dbReference>
<keyword evidence="3" id="KW-1185">Reference proteome</keyword>
<dbReference type="PANTHER" id="PTHR40078:SF1">
    <property type="entry name" value="INTEGRAL MEMBRANE PROTEIN"/>
    <property type="match status" value="1"/>
</dbReference>
<dbReference type="PANTHER" id="PTHR40078">
    <property type="entry name" value="INTEGRAL MEMBRANE PROTEIN-RELATED"/>
    <property type="match status" value="1"/>
</dbReference>
<feature type="transmembrane region" description="Helical" evidence="1">
    <location>
        <begin position="7"/>
        <end position="28"/>
    </location>
</feature>
<feature type="transmembrane region" description="Helical" evidence="1">
    <location>
        <begin position="153"/>
        <end position="170"/>
    </location>
</feature>
<evidence type="ECO:0000256" key="1">
    <source>
        <dbReference type="SAM" id="Phobius"/>
    </source>
</evidence>
<feature type="transmembrane region" description="Helical" evidence="1">
    <location>
        <begin position="176"/>
        <end position="195"/>
    </location>
</feature>
<reference evidence="2 3" key="1">
    <citation type="submission" date="2020-05" db="EMBL/GenBank/DDBJ databases">
        <title>Aquirufa sp. strain 15G-AUS-rot a new Aquirufa species.</title>
        <authorList>
            <person name="Pitt A."/>
            <person name="Hahn M.W."/>
        </authorList>
    </citation>
    <scope>NUCLEOTIDE SEQUENCE [LARGE SCALE GENOMIC DNA]</scope>
    <source>
        <strain evidence="2 3">15G-AUS-rot</strain>
    </source>
</reference>
<evidence type="ECO:0008006" key="4">
    <source>
        <dbReference type="Google" id="ProtNLM"/>
    </source>
</evidence>
<evidence type="ECO:0000313" key="3">
    <source>
        <dbReference type="Proteomes" id="UP000501003"/>
    </source>
</evidence>
<keyword evidence="1" id="KW-0472">Membrane</keyword>
<dbReference type="InterPro" id="IPR038750">
    <property type="entry name" value="YczE/YyaS-like"/>
</dbReference>
<organism evidence="2 3">
    <name type="scientific">Aquiluna borgnonia</name>
    <dbReference type="NCBI Taxonomy" id="2499157"/>
    <lineage>
        <taxon>Bacteria</taxon>
        <taxon>Bacillati</taxon>
        <taxon>Actinomycetota</taxon>
        <taxon>Actinomycetes</taxon>
        <taxon>Micrococcales</taxon>
        <taxon>Microbacteriaceae</taxon>
        <taxon>Luna cluster</taxon>
        <taxon>Luna-1 subcluster</taxon>
        <taxon>Aquiluna</taxon>
    </lineage>
</organism>
<dbReference type="EMBL" id="CP054056">
    <property type="protein sequence ID" value="QKJ25356.1"/>
    <property type="molecule type" value="Genomic_DNA"/>
</dbReference>
<dbReference type="KEGG" id="aqg:HRU87_04035"/>
<feature type="transmembrane region" description="Helical" evidence="1">
    <location>
        <begin position="48"/>
        <end position="68"/>
    </location>
</feature>
<dbReference type="Pfam" id="PF19700">
    <property type="entry name" value="DUF6198"/>
    <property type="match status" value="1"/>
</dbReference>
<feature type="transmembrane region" description="Helical" evidence="1">
    <location>
        <begin position="102"/>
        <end position="124"/>
    </location>
</feature>
<dbReference type="AlphaFoldDB" id="A0A7D4U7T3"/>
<feature type="transmembrane region" description="Helical" evidence="1">
    <location>
        <begin position="75"/>
        <end position="96"/>
    </location>
</feature>
<keyword evidence="1" id="KW-1133">Transmembrane helix</keyword>
<accession>A0A7D4U7T3</accession>
<evidence type="ECO:0000313" key="2">
    <source>
        <dbReference type="EMBL" id="QKJ25356.1"/>
    </source>
</evidence>
<name>A0A7D4U7T3_9MICO</name>
<dbReference type="Proteomes" id="UP000501003">
    <property type="component" value="Chromosome"/>
</dbReference>
<keyword evidence="1" id="KW-0812">Transmembrane</keyword>
<gene>
    <name evidence="2" type="ORF">HRU87_04035</name>
</gene>
<proteinExistence type="predicted"/>
<sequence>MAKSNFLIRFATLNLGLFIFGIGIAFTVHPEIGLAPWEVFAQGISKQLGITIGQGTIVASAIVLVLWIPLKVKPGIGSVLNAILLGVYADWALGWMPELDGYLIRLVWFIFGMVTIAFATGLYISSNMGKGPRDGLNTGLAKSFKQPFWKARTAVEIVVVTVGFLLGGQVREGTLVFALLIGYLNQLGLRIFGLVDGKGKM</sequence>